<reference evidence="1 2" key="1">
    <citation type="journal article" date="2024" name="Nat. Commun.">
        <title>Phylogenomics reveals the evolutionary origins of lichenization in chlorophyte algae.</title>
        <authorList>
            <person name="Puginier C."/>
            <person name="Libourel C."/>
            <person name="Otte J."/>
            <person name="Skaloud P."/>
            <person name="Haon M."/>
            <person name="Grisel S."/>
            <person name="Petersen M."/>
            <person name="Berrin J.G."/>
            <person name="Delaux P.M."/>
            <person name="Dal Grande F."/>
            <person name="Keller J."/>
        </authorList>
    </citation>
    <scope>NUCLEOTIDE SEQUENCE [LARGE SCALE GENOMIC DNA]</scope>
    <source>
        <strain evidence="1 2">SAG 2523</strain>
    </source>
</reference>
<evidence type="ECO:0000313" key="1">
    <source>
        <dbReference type="EMBL" id="KAK9857937.1"/>
    </source>
</evidence>
<gene>
    <name evidence="1" type="ORF">WJX84_000367</name>
</gene>
<comment type="caution">
    <text evidence="1">The sequence shown here is derived from an EMBL/GenBank/DDBJ whole genome shotgun (WGS) entry which is preliminary data.</text>
</comment>
<organism evidence="1 2">
    <name type="scientific">Apatococcus fuscideae</name>
    <dbReference type="NCBI Taxonomy" id="2026836"/>
    <lineage>
        <taxon>Eukaryota</taxon>
        <taxon>Viridiplantae</taxon>
        <taxon>Chlorophyta</taxon>
        <taxon>core chlorophytes</taxon>
        <taxon>Trebouxiophyceae</taxon>
        <taxon>Chlorellales</taxon>
        <taxon>Chlorellaceae</taxon>
        <taxon>Apatococcus</taxon>
    </lineage>
</organism>
<keyword evidence="2" id="KW-1185">Reference proteome</keyword>
<proteinExistence type="predicted"/>
<protein>
    <recommendedName>
        <fullName evidence="3">DUF559 domain-containing protein</fullName>
    </recommendedName>
</protein>
<sequence length="144" mass="17128">MRAFLQKHLGTVPWTFDKLTKGIFQCSDRRYRADCWLEMDSHILVIECDEWQHQDYNVTCELRRIVELHSSRNGKPLTMNRWNPDDFGLNGKQQEMSEQRRLTALKKATASAIEWQPDQLLTVKDMFYDDDRELMLTSQLEEAM</sequence>
<name>A0AAW1ST19_9CHLO</name>
<dbReference type="AlphaFoldDB" id="A0AAW1ST19"/>
<dbReference type="Proteomes" id="UP001485043">
    <property type="component" value="Unassembled WGS sequence"/>
</dbReference>
<dbReference type="EMBL" id="JALJOV010000952">
    <property type="protein sequence ID" value="KAK9857937.1"/>
    <property type="molecule type" value="Genomic_DNA"/>
</dbReference>
<evidence type="ECO:0008006" key="3">
    <source>
        <dbReference type="Google" id="ProtNLM"/>
    </source>
</evidence>
<evidence type="ECO:0000313" key="2">
    <source>
        <dbReference type="Proteomes" id="UP001485043"/>
    </source>
</evidence>
<accession>A0AAW1ST19</accession>